<keyword evidence="4 5" id="KW-0472">Membrane</keyword>
<accession>A0A414SDQ1</accession>
<keyword evidence="7" id="KW-0436">Ligase</keyword>
<protein>
    <submittedName>
        <fullName evidence="7">O-antigen ligase family protein</fullName>
    </submittedName>
</protein>
<feature type="transmembrane region" description="Helical" evidence="5">
    <location>
        <begin position="90"/>
        <end position="109"/>
    </location>
</feature>
<comment type="subcellular location">
    <subcellularLocation>
        <location evidence="1">Membrane</location>
        <topology evidence="1">Multi-pass membrane protein</topology>
    </subcellularLocation>
</comment>
<reference evidence="7 8" key="1">
    <citation type="submission" date="2018-08" db="EMBL/GenBank/DDBJ databases">
        <title>A genome reference for cultivated species of the human gut microbiota.</title>
        <authorList>
            <person name="Zou Y."/>
            <person name="Xue W."/>
            <person name="Luo G."/>
        </authorList>
    </citation>
    <scope>NUCLEOTIDE SEQUENCE [LARGE SCALE GENOMIC DNA]</scope>
    <source>
        <strain evidence="7 8">AM22-9LB</strain>
    </source>
</reference>
<name>A0A414SDQ1_9FIRM</name>
<dbReference type="EMBL" id="QRHZ01000004">
    <property type="protein sequence ID" value="RHG17339.1"/>
    <property type="molecule type" value="Genomic_DNA"/>
</dbReference>
<feature type="domain" description="O-antigen ligase-related" evidence="6">
    <location>
        <begin position="191"/>
        <end position="331"/>
    </location>
</feature>
<feature type="transmembrane region" description="Helical" evidence="5">
    <location>
        <begin position="38"/>
        <end position="55"/>
    </location>
</feature>
<proteinExistence type="predicted"/>
<evidence type="ECO:0000259" key="6">
    <source>
        <dbReference type="Pfam" id="PF04932"/>
    </source>
</evidence>
<feature type="transmembrane region" description="Helical" evidence="5">
    <location>
        <begin position="189"/>
        <end position="219"/>
    </location>
</feature>
<dbReference type="PANTHER" id="PTHR37422">
    <property type="entry name" value="TEICHURONIC ACID BIOSYNTHESIS PROTEIN TUAE"/>
    <property type="match status" value="1"/>
</dbReference>
<dbReference type="AlphaFoldDB" id="A0A414SDQ1"/>
<dbReference type="Proteomes" id="UP000284220">
    <property type="component" value="Unassembled WGS sequence"/>
</dbReference>
<evidence type="ECO:0000256" key="5">
    <source>
        <dbReference type="SAM" id="Phobius"/>
    </source>
</evidence>
<dbReference type="GO" id="GO:0016874">
    <property type="term" value="F:ligase activity"/>
    <property type="evidence" value="ECO:0007669"/>
    <property type="project" value="UniProtKB-KW"/>
</dbReference>
<evidence type="ECO:0000313" key="7">
    <source>
        <dbReference type="EMBL" id="RHG17339.1"/>
    </source>
</evidence>
<keyword evidence="2 5" id="KW-0812">Transmembrane</keyword>
<evidence type="ECO:0000256" key="2">
    <source>
        <dbReference type="ARBA" id="ARBA00022692"/>
    </source>
</evidence>
<feature type="transmembrane region" description="Helical" evidence="5">
    <location>
        <begin position="121"/>
        <end position="139"/>
    </location>
</feature>
<keyword evidence="3 5" id="KW-1133">Transmembrane helix</keyword>
<comment type="caution">
    <text evidence="7">The sequence shown here is derived from an EMBL/GenBank/DDBJ whole genome shotgun (WGS) entry which is preliminary data.</text>
</comment>
<evidence type="ECO:0000313" key="8">
    <source>
        <dbReference type="Proteomes" id="UP000284220"/>
    </source>
</evidence>
<dbReference type="PANTHER" id="PTHR37422:SF17">
    <property type="entry name" value="O-ANTIGEN LIGASE"/>
    <property type="match status" value="1"/>
</dbReference>
<evidence type="ECO:0000256" key="4">
    <source>
        <dbReference type="ARBA" id="ARBA00023136"/>
    </source>
</evidence>
<feature type="transmembrane region" description="Helical" evidence="5">
    <location>
        <begin position="231"/>
        <end position="254"/>
    </location>
</feature>
<evidence type="ECO:0000256" key="3">
    <source>
        <dbReference type="ARBA" id="ARBA00022989"/>
    </source>
</evidence>
<dbReference type="InterPro" id="IPR007016">
    <property type="entry name" value="O-antigen_ligase-rel_domated"/>
</dbReference>
<dbReference type="InterPro" id="IPR051533">
    <property type="entry name" value="WaaL-like"/>
</dbReference>
<feature type="transmembrane region" description="Helical" evidence="5">
    <location>
        <begin position="159"/>
        <end position="177"/>
    </location>
</feature>
<evidence type="ECO:0000256" key="1">
    <source>
        <dbReference type="ARBA" id="ARBA00004141"/>
    </source>
</evidence>
<dbReference type="Pfam" id="PF04932">
    <property type="entry name" value="Wzy_C"/>
    <property type="match status" value="1"/>
</dbReference>
<sequence length="399" mass="45588">MINGRDITMKFKKDSILISLTFLMIISSPYIQQTINNSIKLILELIVLMIILVVNSKINIKAIFTILPCILFFFSTTYSTFRWSGISSRLMNSIVTNLGYLLFFYVLYYQCKKNENNVKKVVYENVIFYTIILDIFVLITQGKGLGGLSEPVYLLGNKFMLSYFHMALLALMINNCFELKKENKIGIIFYTIYSILICRIADTMTGVLGLIFILLYWLFLNKKLGFYKLSIKPIAVLSFFIGLNAIFLFSNVIIKNEIISSFLMKYSHTDTLLSGRLPMYRIAIQSISTNKVWGYGVNYDIVQQTLSFGNPQNGLLKILLDYGVIGFILFCGILWKTFNLLSKANLQNKDFGLVAFVYSMLFCSLIEINLDSLFFFFIALVLGCANSYMEKGKKAIIGC</sequence>
<feature type="transmembrane region" description="Helical" evidence="5">
    <location>
        <begin position="15"/>
        <end position="32"/>
    </location>
</feature>
<feature type="transmembrane region" description="Helical" evidence="5">
    <location>
        <begin position="314"/>
        <end position="335"/>
    </location>
</feature>
<organism evidence="7 8">
    <name type="scientific">Blautia obeum</name>
    <dbReference type="NCBI Taxonomy" id="40520"/>
    <lineage>
        <taxon>Bacteria</taxon>
        <taxon>Bacillati</taxon>
        <taxon>Bacillota</taxon>
        <taxon>Clostridia</taxon>
        <taxon>Lachnospirales</taxon>
        <taxon>Lachnospiraceae</taxon>
        <taxon>Blautia</taxon>
    </lineage>
</organism>
<gene>
    <name evidence="7" type="ORF">DW272_09865</name>
</gene>
<feature type="transmembrane region" description="Helical" evidence="5">
    <location>
        <begin position="62"/>
        <end position="84"/>
    </location>
</feature>
<feature type="transmembrane region" description="Helical" evidence="5">
    <location>
        <begin position="355"/>
        <end position="384"/>
    </location>
</feature>
<dbReference type="GO" id="GO:0016020">
    <property type="term" value="C:membrane"/>
    <property type="evidence" value="ECO:0007669"/>
    <property type="project" value="UniProtKB-SubCell"/>
</dbReference>